<evidence type="ECO:0000256" key="7">
    <source>
        <dbReference type="ARBA" id="ARBA00023157"/>
    </source>
</evidence>
<evidence type="ECO:0000256" key="6">
    <source>
        <dbReference type="ARBA" id="ARBA00023136"/>
    </source>
</evidence>
<evidence type="ECO:0000256" key="13">
    <source>
        <dbReference type="SAM" id="Phobius"/>
    </source>
</evidence>
<dbReference type="GO" id="GO:0007204">
    <property type="term" value="P:positive regulation of cytosolic calcium ion concentration"/>
    <property type="evidence" value="ECO:0000318"/>
    <property type="project" value="GO_Central"/>
</dbReference>
<evidence type="ECO:0000256" key="11">
    <source>
        <dbReference type="ARBA" id="ARBA00025736"/>
    </source>
</evidence>
<dbReference type="InterPro" id="IPR017452">
    <property type="entry name" value="GPCR_Rhodpsn_7TM"/>
</dbReference>
<keyword evidence="2" id="KW-1003">Cell membrane</keyword>
<dbReference type="Bgee" id="ENSLOCG00000018147">
    <property type="expression patterns" value="Expressed in heart and 11 other cell types or tissues"/>
</dbReference>
<dbReference type="eggNOG" id="KOG3656">
    <property type="taxonomic scope" value="Eukaryota"/>
</dbReference>
<accession>W5NNN9</accession>
<dbReference type="EMBL" id="AHAT01005113">
    <property type="status" value="NOT_ANNOTATED_CDS"/>
    <property type="molecule type" value="Genomic_DNA"/>
</dbReference>
<keyword evidence="6 13" id="KW-0472">Membrane</keyword>
<keyword evidence="8" id="KW-0675">Receptor</keyword>
<evidence type="ECO:0000256" key="1">
    <source>
        <dbReference type="ARBA" id="ARBA00004651"/>
    </source>
</evidence>
<evidence type="ECO:0000256" key="5">
    <source>
        <dbReference type="ARBA" id="ARBA00023040"/>
    </source>
</evidence>
<dbReference type="PRINTS" id="PR00237">
    <property type="entry name" value="GPCRRHODOPSN"/>
</dbReference>
<feature type="compositionally biased region" description="Basic and acidic residues" evidence="12">
    <location>
        <begin position="334"/>
        <end position="354"/>
    </location>
</feature>
<comment type="subcellular location">
    <subcellularLocation>
        <location evidence="1">Cell membrane</location>
        <topology evidence="1">Multi-pass membrane protein</topology>
    </subcellularLocation>
</comment>
<feature type="transmembrane region" description="Helical" evidence="13">
    <location>
        <begin position="220"/>
        <end position="240"/>
    </location>
</feature>
<evidence type="ECO:0000256" key="12">
    <source>
        <dbReference type="SAM" id="MobiDB-lite"/>
    </source>
</evidence>
<dbReference type="Pfam" id="PF00001">
    <property type="entry name" value="7tm_1"/>
    <property type="match status" value="1"/>
</dbReference>
<dbReference type="Ensembl" id="ENSLOCT00000022289.1">
    <property type="protein sequence ID" value="ENSLOCP00000022248.1"/>
    <property type="gene ID" value="ENSLOCG00000018147.1"/>
</dbReference>
<reference evidence="16" key="1">
    <citation type="submission" date="2011-12" db="EMBL/GenBank/DDBJ databases">
        <title>The Draft Genome of Lepisosteus oculatus.</title>
        <authorList>
            <consortium name="The Broad Institute Genome Assembly &amp; Analysis Group"/>
            <consortium name="Computational R&amp;D Group"/>
            <consortium name="and Sequencing Platform"/>
            <person name="Di Palma F."/>
            <person name="Alfoldi J."/>
            <person name="Johnson J."/>
            <person name="Berlin A."/>
            <person name="Gnerre S."/>
            <person name="Jaffe D."/>
            <person name="MacCallum I."/>
            <person name="Young S."/>
            <person name="Walker B.J."/>
            <person name="Lander E.S."/>
            <person name="Lindblad-Toh K."/>
        </authorList>
    </citation>
    <scope>NUCLEOTIDE SEQUENCE [LARGE SCALE GENOMIC DNA]</scope>
</reference>
<dbReference type="HOGENOM" id="CLU_009579_8_0_1"/>
<organism evidence="15 16">
    <name type="scientific">Lepisosteus oculatus</name>
    <name type="common">Spotted gar</name>
    <dbReference type="NCBI Taxonomy" id="7918"/>
    <lineage>
        <taxon>Eukaryota</taxon>
        <taxon>Metazoa</taxon>
        <taxon>Chordata</taxon>
        <taxon>Craniata</taxon>
        <taxon>Vertebrata</taxon>
        <taxon>Euteleostomi</taxon>
        <taxon>Actinopterygii</taxon>
        <taxon>Neopterygii</taxon>
        <taxon>Holostei</taxon>
        <taxon>Semionotiformes</taxon>
        <taxon>Lepisosteidae</taxon>
        <taxon>Lepisosteus</taxon>
    </lineage>
</organism>
<feature type="transmembrane region" description="Helical" evidence="13">
    <location>
        <begin position="154"/>
        <end position="173"/>
    </location>
</feature>
<evidence type="ECO:0000256" key="4">
    <source>
        <dbReference type="ARBA" id="ARBA00022989"/>
    </source>
</evidence>
<evidence type="ECO:0000259" key="14">
    <source>
        <dbReference type="PROSITE" id="PS50262"/>
    </source>
</evidence>
<dbReference type="InParanoid" id="W5NNN9"/>
<keyword evidence="4 13" id="KW-1133">Transmembrane helix</keyword>
<feature type="transmembrane region" description="Helical" evidence="13">
    <location>
        <begin position="79"/>
        <end position="104"/>
    </location>
</feature>
<dbReference type="InterPro" id="IPR000826">
    <property type="entry name" value="Formyl_rcpt-rel"/>
</dbReference>
<keyword evidence="5" id="KW-0297">G-protein coupled receptor</keyword>
<name>W5NNN9_LEPOC</name>
<keyword evidence="7" id="KW-1015">Disulfide bond</keyword>
<reference evidence="15" key="2">
    <citation type="submission" date="2025-08" db="UniProtKB">
        <authorList>
            <consortium name="Ensembl"/>
        </authorList>
    </citation>
    <scope>IDENTIFICATION</scope>
</reference>
<dbReference type="GO" id="GO:0006954">
    <property type="term" value="P:inflammatory response"/>
    <property type="evidence" value="ECO:0000318"/>
    <property type="project" value="GO_Central"/>
</dbReference>
<dbReference type="PANTHER" id="PTHR24225:SF0">
    <property type="entry name" value="N-FORMYL PEPTIDE RECEPTOR 2"/>
    <property type="match status" value="1"/>
</dbReference>
<feature type="transmembrane region" description="Helical" evidence="13">
    <location>
        <begin position="260"/>
        <end position="281"/>
    </location>
</feature>
<dbReference type="InterPro" id="IPR000276">
    <property type="entry name" value="GPCR_Rhodpsn"/>
</dbReference>
<dbReference type="OrthoDB" id="8888548at2759"/>
<dbReference type="GO" id="GO:0004930">
    <property type="term" value="F:G protein-coupled receptor activity"/>
    <property type="evidence" value="ECO:0000318"/>
    <property type="project" value="GO_Central"/>
</dbReference>
<sequence length="354" mass="40041">MMTLPPLPYDYDYISNDSETNNNPFIDNSLPGELNVTEKKVPLKYMYAVLYSMVFLLGVSLNILVICMTCKMKKTTSTIWFLGLAVTDFIFCLFLPFAIIYALYDFNWVFGLIMCKLNSYVMFISMFSTALILTLLSIDRCFSAIADGCVRKCCTALTATNMVWATWFASAILSTPSLALRDIANKSGKTVCYDNYGSGFLNINTVEGEIRVKTVIATRFIFGIVLPLFIICLGSCLVSFPKNSYRFKSSRTYRIVRVMIFLYFLCWAPYHVFMLMALNAPTYMHKIFAYGLPITTVLAVANSCINPIVYIFMGGDLKMSWMEDAFFTGVQDSGEEKSAEEMKPLKKNDTEAQK</sequence>
<evidence type="ECO:0000256" key="8">
    <source>
        <dbReference type="ARBA" id="ARBA00023170"/>
    </source>
</evidence>
<evidence type="ECO:0000256" key="9">
    <source>
        <dbReference type="ARBA" id="ARBA00023180"/>
    </source>
</evidence>
<dbReference type="GO" id="GO:0007200">
    <property type="term" value="P:phospholipase C-activating G protein-coupled receptor signaling pathway"/>
    <property type="evidence" value="ECO:0000318"/>
    <property type="project" value="GO_Central"/>
</dbReference>
<dbReference type="Gene3D" id="1.20.1070.10">
    <property type="entry name" value="Rhodopsin 7-helix transmembrane proteins"/>
    <property type="match status" value="1"/>
</dbReference>
<dbReference type="AlphaFoldDB" id="W5NNN9"/>
<dbReference type="PANTHER" id="PTHR24225">
    <property type="entry name" value="CHEMOTACTIC RECEPTOR"/>
    <property type="match status" value="1"/>
</dbReference>
<dbReference type="SUPFAM" id="SSF81321">
    <property type="entry name" value="Family A G protein-coupled receptor-like"/>
    <property type="match status" value="1"/>
</dbReference>
<feature type="domain" description="G-protein coupled receptors family 1 profile" evidence="14">
    <location>
        <begin position="58"/>
        <end position="310"/>
    </location>
</feature>
<evidence type="ECO:0000256" key="10">
    <source>
        <dbReference type="ARBA" id="ARBA00023224"/>
    </source>
</evidence>
<feature type="region of interest" description="Disordered" evidence="12">
    <location>
        <begin position="332"/>
        <end position="354"/>
    </location>
</feature>
<dbReference type="Proteomes" id="UP000018468">
    <property type="component" value="Linkage group LG20"/>
</dbReference>
<proteinExistence type="inferred from homology"/>
<keyword evidence="10" id="KW-0807">Transducer</keyword>
<feature type="transmembrane region" description="Helical" evidence="13">
    <location>
        <begin position="45"/>
        <end position="67"/>
    </location>
</feature>
<keyword evidence="16" id="KW-1185">Reference proteome</keyword>
<dbReference type="GeneID" id="102696538"/>
<reference evidence="15" key="3">
    <citation type="submission" date="2025-09" db="UniProtKB">
        <authorList>
            <consortium name="Ensembl"/>
        </authorList>
    </citation>
    <scope>IDENTIFICATION</scope>
</reference>
<protein>
    <submittedName>
        <fullName evidence="15">Chemerin chemokine-like receptor 1</fullName>
    </submittedName>
</protein>
<evidence type="ECO:0000256" key="2">
    <source>
        <dbReference type="ARBA" id="ARBA00022475"/>
    </source>
</evidence>
<dbReference type="GO" id="GO:0002430">
    <property type="term" value="P:complement receptor mediated signaling pathway"/>
    <property type="evidence" value="ECO:0000318"/>
    <property type="project" value="GO_Central"/>
</dbReference>
<dbReference type="GO" id="GO:0004875">
    <property type="term" value="F:complement receptor activity"/>
    <property type="evidence" value="ECO:0000318"/>
    <property type="project" value="GO_Central"/>
</dbReference>
<dbReference type="PROSITE" id="PS50262">
    <property type="entry name" value="G_PROTEIN_RECEP_F1_2"/>
    <property type="match status" value="1"/>
</dbReference>
<dbReference type="GeneTree" id="ENSGT01140000282544"/>
<comment type="similarity">
    <text evidence="11">Belongs to the chemokine-like receptor (CMKLR) family.</text>
</comment>
<keyword evidence="9" id="KW-0325">Glycoprotein</keyword>
<dbReference type="KEGG" id="loc:102696538"/>
<keyword evidence="3 13" id="KW-0812">Transmembrane</keyword>
<evidence type="ECO:0000313" key="15">
    <source>
        <dbReference type="Ensembl" id="ENSLOCP00000022248.1"/>
    </source>
</evidence>
<feature type="transmembrane region" description="Helical" evidence="13">
    <location>
        <begin position="287"/>
        <end position="312"/>
    </location>
</feature>
<dbReference type="GO" id="GO:0005886">
    <property type="term" value="C:plasma membrane"/>
    <property type="evidence" value="ECO:0000318"/>
    <property type="project" value="GO_Central"/>
</dbReference>
<evidence type="ECO:0000313" key="16">
    <source>
        <dbReference type="Proteomes" id="UP000018468"/>
    </source>
</evidence>
<feature type="transmembrane region" description="Helical" evidence="13">
    <location>
        <begin position="120"/>
        <end position="142"/>
    </location>
</feature>
<evidence type="ECO:0000256" key="3">
    <source>
        <dbReference type="ARBA" id="ARBA00022692"/>
    </source>
</evidence>